<gene>
    <name evidence="1" type="ORF">QR680_014483</name>
</gene>
<organism evidence="1 2">
    <name type="scientific">Steinernema hermaphroditum</name>
    <dbReference type="NCBI Taxonomy" id="289476"/>
    <lineage>
        <taxon>Eukaryota</taxon>
        <taxon>Metazoa</taxon>
        <taxon>Ecdysozoa</taxon>
        <taxon>Nematoda</taxon>
        <taxon>Chromadorea</taxon>
        <taxon>Rhabditida</taxon>
        <taxon>Tylenchina</taxon>
        <taxon>Panagrolaimomorpha</taxon>
        <taxon>Strongyloidoidea</taxon>
        <taxon>Steinernematidae</taxon>
        <taxon>Steinernema</taxon>
    </lineage>
</organism>
<protein>
    <submittedName>
        <fullName evidence="1">Uncharacterized protein</fullName>
    </submittedName>
</protein>
<dbReference type="Proteomes" id="UP001175271">
    <property type="component" value="Unassembled WGS sequence"/>
</dbReference>
<sequence length="239" mass="27383">MLCSDYEKALALRDHMEKKQNLKIKRSYNYVAYRMLPKWNPSSACLLPRQPLRRFQIYYSERREERTVERHLINPFELEFLHFRRPRRRMCNFVVSYVAAPATPANARVIRRQLTEIINAQGLKTNLTGEPASLPSILNKVVLPVLEELSEAYNGTGMCLVQVKLSYGAGYSRSFLKRNLDSVTHNIARQAESKIDEWAKNARKFWKKSSLKHAITGLLNAAANGVGAFGNGYVLPMHA</sequence>
<reference evidence="1" key="1">
    <citation type="submission" date="2023-06" db="EMBL/GenBank/DDBJ databases">
        <title>Genomic analysis of the entomopathogenic nematode Steinernema hermaphroditum.</title>
        <authorList>
            <person name="Schwarz E.M."/>
            <person name="Heppert J.K."/>
            <person name="Baniya A."/>
            <person name="Schwartz H.T."/>
            <person name="Tan C.-H."/>
            <person name="Antoshechkin I."/>
            <person name="Sternberg P.W."/>
            <person name="Goodrich-Blair H."/>
            <person name="Dillman A.R."/>
        </authorList>
    </citation>
    <scope>NUCLEOTIDE SEQUENCE</scope>
    <source>
        <strain evidence="1">PS9179</strain>
        <tissue evidence="1">Whole animal</tissue>
    </source>
</reference>
<proteinExistence type="predicted"/>
<evidence type="ECO:0000313" key="1">
    <source>
        <dbReference type="EMBL" id="KAK0420049.1"/>
    </source>
</evidence>
<dbReference type="EMBL" id="JAUCMV010000002">
    <property type="protein sequence ID" value="KAK0420049.1"/>
    <property type="molecule type" value="Genomic_DNA"/>
</dbReference>
<accession>A0AA39M4A9</accession>
<evidence type="ECO:0000313" key="2">
    <source>
        <dbReference type="Proteomes" id="UP001175271"/>
    </source>
</evidence>
<dbReference type="AlphaFoldDB" id="A0AA39M4A9"/>
<name>A0AA39M4A9_9BILA</name>
<keyword evidence="2" id="KW-1185">Reference proteome</keyword>
<comment type="caution">
    <text evidence="1">The sequence shown here is derived from an EMBL/GenBank/DDBJ whole genome shotgun (WGS) entry which is preliminary data.</text>
</comment>